<sequence>MFEDQTIDLLPARTTLQAGAGGNGGWGGDGGDALAASTAVVIIYGDVIDSEITVISGDATATGGNGGDGGDGGWGGDDND</sequence>
<evidence type="ECO:0000256" key="1">
    <source>
        <dbReference type="SAM" id="MobiDB-lite"/>
    </source>
</evidence>
<dbReference type="EMBL" id="CP001867">
    <property type="protein sequence ID" value="ADB75747.1"/>
    <property type="molecule type" value="Genomic_DNA"/>
</dbReference>
<organism evidence="2 3">
    <name type="scientific">Geodermatophilus obscurus (strain ATCC 25078 / DSM 43160 / JCM 3152 / CCUG 61914 / KCC A-0152 / KCTC 9177 / NBRC 13315 / NRRL B-3577 / G-20)</name>
    <dbReference type="NCBI Taxonomy" id="526225"/>
    <lineage>
        <taxon>Bacteria</taxon>
        <taxon>Bacillati</taxon>
        <taxon>Actinomycetota</taxon>
        <taxon>Actinomycetes</taxon>
        <taxon>Geodermatophilales</taxon>
        <taxon>Geodermatophilaceae</taxon>
        <taxon>Geodermatophilus</taxon>
    </lineage>
</organism>
<dbReference type="AlphaFoldDB" id="D2S9E7"/>
<reference evidence="3" key="2">
    <citation type="submission" date="2010-01" db="EMBL/GenBank/DDBJ databases">
        <title>The complete genome of Geodermatophilus obscurus DSM 43160.</title>
        <authorList>
            <consortium name="US DOE Joint Genome Institute (JGI-PGF)"/>
            <person name="Lucas S."/>
            <person name="Copeland A."/>
            <person name="Lapidus A."/>
            <person name="Glavina del Rio T."/>
            <person name="Dalin E."/>
            <person name="Tice H."/>
            <person name="Bruce D."/>
            <person name="Goodwin L."/>
            <person name="Pitluck S."/>
            <person name="Kyrpides N."/>
            <person name="Mavromatis K."/>
            <person name="Ivanova N."/>
            <person name="Munk A.C."/>
            <person name="Brettin T."/>
            <person name="Detter J.C."/>
            <person name="Han C."/>
            <person name="Larimer F."/>
            <person name="Land M."/>
            <person name="Hauser L."/>
            <person name="Markowitz V."/>
            <person name="Cheng J.-F."/>
            <person name="Hugenholtz P."/>
            <person name="Woyke T."/>
            <person name="Wu D."/>
            <person name="Jando M."/>
            <person name="Schneider S."/>
            <person name="Klenk H.-P."/>
            <person name="Eisen J.A."/>
        </authorList>
    </citation>
    <scope>NUCLEOTIDE SEQUENCE [LARGE SCALE GENOMIC DNA]</scope>
    <source>
        <strain evidence="3">ATCC 25078 / DSM 43160 / JCM 3152 / KCC A-0152 / KCTC 9177 / NBRC 13315 / NRRL B-3577 / G-20</strain>
    </source>
</reference>
<feature type="region of interest" description="Disordered" evidence="1">
    <location>
        <begin position="57"/>
        <end position="80"/>
    </location>
</feature>
<keyword evidence="3" id="KW-1185">Reference proteome</keyword>
<evidence type="ECO:0000313" key="2">
    <source>
        <dbReference type="EMBL" id="ADB75747.1"/>
    </source>
</evidence>
<dbReference type="Proteomes" id="UP000001382">
    <property type="component" value="Chromosome"/>
</dbReference>
<dbReference type="HOGENOM" id="CLU_2584748_0_0_11"/>
<dbReference type="RefSeq" id="WP_012949177.1">
    <property type="nucleotide sequence ID" value="NC_013757.1"/>
</dbReference>
<gene>
    <name evidence="2" type="ordered locus">Gobs_3141</name>
</gene>
<feature type="compositionally biased region" description="Gly residues" evidence="1">
    <location>
        <begin position="63"/>
        <end position="80"/>
    </location>
</feature>
<dbReference type="KEGG" id="gob:Gobs_3141"/>
<proteinExistence type="predicted"/>
<evidence type="ECO:0000313" key="3">
    <source>
        <dbReference type="Proteomes" id="UP000001382"/>
    </source>
</evidence>
<protein>
    <submittedName>
        <fullName evidence="2">Uncharacterized protein</fullName>
    </submittedName>
</protein>
<reference evidence="2 3" key="1">
    <citation type="journal article" date="2010" name="Stand. Genomic Sci.">
        <title>Complete genome sequence of Geodermatophilus obscurus type strain (G-20).</title>
        <authorList>
            <person name="Ivanova N."/>
            <person name="Sikorski J."/>
            <person name="Jando M."/>
            <person name="Munk C."/>
            <person name="Lapidus A."/>
            <person name="Glavina Del Rio T."/>
            <person name="Copeland A."/>
            <person name="Tice H."/>
            <person name="Cheng J.-F."/>
            <person name="Lucas S."/>
            <person name="Chen F."/>
            <person name="Nolan M."/>
            <person name="Bruce D."/>
            <person name="Goodwin L."/>
            <person name="Pitluck S."/>
            <person name="Mavromatis K."/>
            <person name="Mikhailova N."/>
            <person name="Pati A."/>
            <person name="Chen A."/>
            <person name="Palaniappan K."/>
            <person name="Land M."/>
            <person name="Hauser L."/>
            <person name="Chang Y.-J."/>
            <person name="Jeffries C.D."/>
            <person name="Meincke L."/>
            <person name="Brettin T."/>
            <person name="Detter J.C."/>
            <person name="Detter J.C."/>
            <person name="Rohde M."/>
            <person name="Goeker M."/>
            <person name="Bristow J."/>
            <person name="Eisen J.A."/>
            <person name="Markowitz V."/>
            <person name="Hugenholtz P."/>
            <person name="Kyrpides N.C."/>
            <person name="Klenk H.-P."/>
        </authorList>
    </citation>
    <scope>NUCLEOTIDE SEQUENCE [LARGE SCALE GENOMIC DNA]</scope>
    <source>
        <strain evidence="3">ATCC 25078 / DSM 43160 / JCM 3152 / KCC A-0152 / KCTC 9177 / NBRC 13315 / NRRL B-3577 / G-20</strain>
    </source>
</reference>
<accession>D2S9E7</accession>
<name>D2S9E7_GEOOG</name>